<organism evidence="2 3">
    <name type="scientific">Galactobacter caseinivorans</name>
    <dbReference type="NCBI Taxonomy" id="2676123"/>
    <lineage>
        <taxon>Bacteria</taxon>
        <taxon>Bacillati</taxon>
        <taxon>Actinomycetota</taxon>
        <taxon>Actinomycetes</taxon>
        <taxon>Micrococcales</taxon>
        <taxon>Micrococcaceae</taxon>
        <taxon>Galactobacter</taxon>
    </lineage>
</organism>
<feature type="region of interest" description="Disordered" evidence="1">
    <location>
        <begin position="1"/>
        <end position="75"/>
    </location>
</feature>
<dbReference type="AlphaFoldDB" id="A0A496PIT9"/>
<dbReference type="EMBL" id="QQXL01000004">
    <property type="protein sequence ID" value="RKW70421.1"/>
    <property type="molecule type" value="Genomic_DNA"/>
</dbReference>
<evidence type="ECO:0000313" key="3">
    <source>
        <dbReference type="Proteomes" id="UP000273119"/>
    </source>
</evidence>
<protein>
    <submittedName>
        <fullName evidence="2">Uncharacterized protein</fullName>
    </submittedName>
</protein>
<evidence type="ECO:0000313" key="2">
    <source>
        <dbReference type="EMBL" id="RKW70421.1"/>
    </source>
</evidence>
<reference evidence="2 3" key="1">
    <citation type="submission" date="2018-07" db="EMBL/GenBank/DDBJ databases">
        <title>Arthrobacter sp. nov., isolated from raw cow's milk with high bacterial count.</title>
        <authorList>
            <person name="Hahne J."/>
            <person name="Isele D."/>
            <person name="Lipski A."/>
        </authorList>
    </citation>
    <scope>NUCLEOTIDE SEQUENCE [LARGE SCALE GENOMIC DNA]</scope>
    <source>
        <strain evidence="2 3">JZ R-183</strain>
    </source>
</reference>
<sequence>MSQENQGEYVESDGMQRLEEDESTGSYVDENLTGDGEQAAGERHQGEFTQMQDADGEFEGEELREAGSYTDANEE</sequence>
<dbReference type="RefSeq" id="WP_121485074.1">
    <property type="nucleotide sequence ID" value="NZ_QQXL01000004.1"/>
</dbReference>
<keyword evidence="3" id="KW-1185">Reference proteome</keyword>
<accession>A0A496PIT9</accession>
<dbReference type="Proteomes" id="UP000273119">
    <property type="component" value="Unassembled WGS sequence"/>
</dbReference>
<evidence type="ECO:0000256" key="1">
    <source>
        <dbReference type="SAM" id="MobiDB-lite"/>
    </source>
</evidence>
<gene>
    <name evidence="2" type="ORF">DWQ67_08035</name>
</gene>
<name>A0A496PIT9_9MICC</name>
<comment type="caution">
    <text evidence="2">The sequence shown here is derived from an EMBL/GenBank/DDBJ whole genome shotgun (WGS) entry which is preliminary data.</text>
</comment>
<proteinExistence type="predicted"/>